<protein>
    <recommendedName>
        <fullName evidence="2">Mos1 transposase HTH domain-containing protein</fullName>
    </recommendedName>
</protein>
<gene>
    <name evidence="3" type="ORF">LAZ67_1000144</name>
</gene>
<feature type="compositionally biased region" description="Basic and acidic residues" evidence="1">
    <location>
        <begin position="30"/>
        <end position="42"/>
    </location>
</feature>
<keyword evidence="4" id="KW-1185">Reference proteome</keyword>
<evidence type="ECO:0000256" key="1">
    <source>
        <dbReference type="SAM" id="MobiDB-lite"/>
    </source>
</evidence>
<evidence type="ECO:0000313" key="4">
    <source>
        <dbReference type="Proteomes" id="UP001235939"/>
    </source>
</evidence>
<dbReference type="Gene3D" id="2.30.29.30">
    <property type="entry name" value="Pleckstrin-homology domain (PH domain)/Phosphotyrosine-binding domain (PTB)"/>
    <property type="match status" value="1"/>
</dbReference>
<feature type="compositionally biased region" description="Acidic residues" evidence="1">
    <location>
        <begin position="7"/>
        <end position="29"/>
    </location>
</feature>
<dbReference type="Proteomes" id="UP001235939">
    <property type="component" value="Chromosome 01"/>
</dbReference>
<dbReference type="InterPro" id="IPR011993">
    <property type="entry name" value="PH-like_dom_sf"/>
</dbReference>
<name>A0ABY6JX21_9ARAC</name>
<evidence type="ECO:0000259" key="2">
    <source>
        <dbReference type="Pfam" id="PF17906"/>
    </source>
</evidence>
<feature type="domain" description="Mos1 transposase HTH" evidence="2">
    <location>
        <begin position="149"/>
        <end position="189"/>
    </location>
</feature>
<dbReference type="Pfam" id="PF17906">
    <property type="entry name" value="HTH_48"/>
    <property type="match status" value="1"/>
</dbReference>
<dbReference type="InterPro" id="IPR041426">
    <property type="entry name" value="Mos1_HTH"/>
</dbReference>
<feature type="compositionally biased region" description="Low complexity" evidence="1">
    <location>
        <begin position="81"/>
        <end position="98"/>
    </location>
</feature>
<dbReference type="Gene3D" id="1.10.10.1450">
    <property type="match status" value="1"/>
</dbReference>
<evidence type="ECO:0000313" key="3">
    <source>
        <dbReference type="EMBL" id="UYV60155.1"/>
    </source>
</evidence>
<organism evidence="3 4">
    <name type="scientific">Cordylochernes scorpioides</name>
    <dbReference type="NCBI Taxonomy" id="51811"/>
    <lineage>
        <taxon>Eukaryota</taxon>
        <taxon>Metazoa</taxon>
        <taxon>Ecdysozoa</taxon>
        <taxon>Arthropoda</taxon>
        <taxon>Chelicerata</taxon>
        <taxon>Arachnida</taxon>
        <taxon>Pseudoscorpiones</taxon>
        <taxon>Cheliferoidea</taxon>
        <taxon>Chernetidae</taxon>
        <taxon>Cordylochernes</taxon>
    </lineage>
</organism>
<feature type="region of interest" description="Disordered" evidence="1">
    <location>
        <begin position="1"/>
        <end position="108"/>
    </location>
</feature>
<proteinExistence type="predicted"/>
<accession>A0ABY6JX21</accession>
<sequence length="196" mass="22058">MSRPEEDFLPPEEEEEEEEEDEEPEEEEDRIAPLEEFPHEEGDHYDEDTAPPQETDKLLKDKPADPPVSSLGCPHCPTSNQPPLSSPLRPLARSPQLRKAPEGETQPSTQVDLFISTEKVLVLNTDLKVRLENGISRRQKSTFSTSAFLRFHRGQKAAEAARDICNINGKGVIGERAAQIWFAKFKNGDLDLEDTP</sequence>
<dbReference type="EMBL" id="CP092863">
    <property type="protein sequence ID" value="UYV60155.1"/>
    <property type="molecule type" value="Genomic_DNA"/>
</dbReference>
<feature type="compositionally biased region" description="Basic and acidic residues" evidence="1">
    <location>
        <begin position="54"/>
        <end position="64"/>
    </location>
</feature>
<reference evidence="3 4" key="1">
    <citation type="submission" date="2022-01" db="EMBL/GenBank/DDBJ databases">
        <title>A chromosomal length assembly of Cordylochernes scorpioides.</title>
        <authorList>
            <person name="Zeh D."/>
            <person name="Zeh J."/>
        </authorList>
    </citation>
    <scope>NUCLEOTIDE SEQUENCE [LARGE SCALE GENOMIC DNA]</scope>
    <source>
        <strain evidence="3">IN4F17</strain>
        <tissue evidence="3">Whole Body</tissue>
    </source>
</reference>